<dbReference type="InterPro" id="IPR011006">
    <property type="entry name" value="CheY-like_superfamily"/>
</dbReference>
<gene>
    <name evidence="3" type="ORF">ACFSYS_16510</name>
</gene>
<dbReference type="Gene3D" id="3.40.50.2300">
    <property type="match status" value="1"/>
</dbReference>
<feature type="modified residue" description="4-aspartylphosphate" evidence="1">
    <location>
        <position position="56"/>
    </location>
</feature>
<dbReference type="EMBL" id="JBHUOJ010000037">
    <property type="protein sequence ID" value="MFD2834896.1"/>
    <property type="molecule type" value="Genomic_DNA"/>
</dbReference>
<keyword evidence="1" id="KW-0597">Phosphoprotein</keyword>
<sequence length="129" mass="15300">MSKSVWIIDDDEIYQMIIKKIITQSEIFNEFEYFLSAKAAIERLKKRAFPDVILVDINMPIMDGWQFLDYLRKEFRDELKNSLIFIVSSSIAYSDIEKAENYKEISGFITKPVNWSNLKMIENMIKRSI</sequence>
<dbReference type="PANTHER" id="PTHR44520">
    <property type="entry name" value="RESPONSE REGULATOR RCP1-RELATED"/>
    <property type="match status" value="1"/>
</dbReference>
<protein>
    <submittedName>
        <fullName evidence="3">Response regulator</fullName>
    </submittedName>
</protein>
<comment type="caution">
    <text evidence="3">The sequence shown here is derived from an EMBL/GenBank/DDBJ whole genome shotgun (WGS) entry which is preliminary data.</text>
</comment>
<evidence type="ECO:0000313" key="3">
    <source>
        <dbReference type="EMBL" id="MFD2834896.1"/>
    </source>
</evidence>
<evidence type="ECO:0000313" key="4">
    <source>
        <dbReference type="Proteomes" id="UP001597438"/>
    </source>
</evidence>
<dbReference type="PANTHER" id="PTHR44520:SF2">
    <property type="entry name" value="RESPONSE REGULATOR RCP1"/>
    <property type="match status" value="1"/>
</dbReference>
<dbReference type="InterPro" id="IPR052893">
    <property type="entry name" value="TCS_response_regulator"/>
</dbReference>
<dbReference type="RefSeq" id="WP_251740039.1">
    <property type="nucleotide sequence ID" value="NZ_JBHUOJ010000037.1"/>
</dbReference>
<reference evidence="4" key="1">
    <citation type="journal article" date="2019" name="Int. J. Syst. Evol. Microbiol.">
        <title>The Global Catalogue of Microorganisms (GCM) 10K type strain sequencing project: providing services to taxonomists for standard genome sequencing and annotation.</title>
        <authorList>
            <consortium name="The Broad Institute Genomics Platform"/>
            <consortium name="The Broad Institute Genome Sequencing Center for Infectious Disease"/>
            <person name="Wu L."/>
            <person name="Ma J."/>
        </authorList>
    </citation>
    <scope>NUCLEOTIDE SEQUENCE [LARGE SCALE GENOMIC DNA]</scope>
    <source>
        <strain evidence="4">KCTC 52925</strain>
    </source>
</reference>
<organism evidence="3 4">
    <name type="scientific">Christiangramia antarctica</name>
    <dbReference type="NCBI Taxonomy" id="2058158"/>
    <lineage>
        <taxon>Bacteria</taxon>
        <taxon>Pseudomonadati</taxon>
        <taxon>Bacteroidota</taxon>
        <taxon>Flavobacteriia</taxon>
        <taxon>Flavobacteriales</taxon>
        <taxon>Flavobacteriaceae</taxon>
        <taxon>Christiangramia</taxon>
    </lineage>
</organism>
<dbReference type="Proteomes" id="UP001597438">
    <property type="component" value="Unassembled WGS sequence"/>
</dbReference>
<dbReference type="InterPro" id="IPR001789">
    <property type="entry name" value="Sig_transdc_resp-reg_receiver"/>
</dbReference>
<evidence type="ECO:0000259" key="2">
    <source>
        <dbReference type="PROSITE" id="PS50110"/>
    </source>
</evidence>
<proteinExistence type="predicted"/>
<accession>A0ABW5XB20</accession>
<keyword evidence="4" id="KW-1185">Reference proteome</keyword>
<feature type="domain" description="Response regulatory" evidence="2">
    <location>
        <begin position="4"/>
        <end position="126"/>
    </location>
</feature>
<evidence type="ECO:0000256" key="1">
    <source>
        <dbReference type="PROSITE-ProRule" id="PRU00169"/>
    </source>
</evidence>
<name>A0ABW5XB20_9FLAO</name>
<dbReference type="SMART" id="SM00448">
    <property type="entry name" value="REC"/>
    <property type="match status" value="1"/>
</dbReference>
<dbReference type="SUPFAM" id="SSF52172">
    <property type="entry name" value="CheY-like"/>
    <property type="match status" value="1"/>
</dbReference>
<dbReference type="PROSITE" id="PS50110">
    <property type="entry name" value="RESPONSE_REGULATORY"/>
    <property type="match status" value="1"/>
</dbReference>
<dbReference type="Pfam" id="PF00072">
    <property type="entry name" value="Response_reg"/>
    <property type="match status" value="1"/>
</dbReference>